<comment type="similarity">
    <text evidence="1 2">Belongs to the UPF0473 family.</text>
</comment>
<accession>A0A6G7KBN6</accession>
<organism evidence="4 5">
    <name type="scientific">Jeotgalibaca arthritidis</name>
    <dbReference type="NCBI Taxonomy" id="1868794"/>
    <lineage>
        <taxon>Bacteria</taxon>
        <taxon>Bacillati</taxon>
        <taxon>Bacillota</taxon>
        <taxon>Bacilli</taxon>
        <taxon>Lactobacillales</taxon>
        <taxon>Carnobacteriaceae</taxon>
        <taxon>Jeotgalibaca</taxon>
    </lineage>
</organism>
<dbReference type="AlphaFoldDB" id="A0A6G7KBN6"/>
<dbReference type="PANTHER" id="PTHR40066:SF1">
    <property type="entry name" value="UPF0473 PROTEIN CBO2561_CLC_2432"/>
    <property type="match status" value="1"/>
</dbReference>
<evidence type="ECO:0000313" key="5">
    <source>
        <dbReference type="Proteomes" id="UP000501451"/>
    </source>
</evidence>
<evidence type="ECO:0000313" key="4">
    <source>
        <dbReference type="EMBL" id="QII82665.1"/>
    </source>
</evidence>
<dbReference type="KEGG" id="jar:G7057_09615"/>
<dbReference type="NCBIfam" id="NF010217">
    <property type="entry name" value="PRK13678.1-4"/>
    <property type="match status" value="1"/>
</dbReference>
<dbReference type="HAMAP" id="MF_01448">
    <property type="entry name" value="UPF0473"/>
    <property type="match status" value="1"/>
</dbReference>
<dbReference type="PANTHER" id="PTHR40066">
    <property type="entry name" value="UPF0473 PROTEIN CBO2561/CLC_2432"/>
    <property type="match status" value="1"/>
</dbReference>
<gene>
    <name evidence="4" type="ORF">G7057_09615</name>
</gene>
<evidence type="ECO:0000256" key="2">
    <source>
        <dbReference type="HAMAP-Rule" id="MF_01448"/>
    </source>
</evidence>
<dbReference type="Pfam" id="PF06949">
    <property type="entry name" value="DUF1292"/>
    <property type="match status" value="1"/>
</dbReference>
<dbReference type="EMBL" id="CP049740">
    <property type="protein sequence ID" value="QII82665.1"/>
    <property type="molecule type" value="Genomic_DNA"/>
</dbReference>
<reference evidence="4 5" key="1">
    <citation type="journal article" date="2017" name="Int. J. Syst. Evol. Microbiol.">
        <title>Jeotgalibaca porci sp. nov. and Jeotgalibaca arthritidis sp. nov., isolated from pigs, and emended description of the genus Jeotgalibaca.</title>
        <authorList>
            <person name="Zamora L."/>
            <person name="Perez-Sancho M."/>
            <person name="Dominguez L."/>
            <person name="Fernandez-Garayzabal J.F."/>
            <person name="Vela A.I."/>
        </authorList>
    </citation>
    <scope>NUCLEOTIDE SEQUENCE [LARGE SCALE GENOMIC DNA]</scope>
    <source>
        <strain evidence="4 5">CECT 9157</strain>
    </source>
</reference>
<evidence type="ECO:0000256" key="1">
    <source>
        <dbReference type="ARBA" id="ARBA00008439"/>
    </source>
</evidence>
<feature type="region of interest" description="Disordered" evidence="3">
    <location>
        <begin position="1"/>
        <end position="20"/>
    </location>
</feature>
<dbReference type="Proteomes" id="UP000501451">
    <property type="component" value="Chromosome"/>
</dbReference>
<dbReference type="InterPro" id="IPR009711">
    <property type="entry name" value="UPF0473"/>
</dbReference>
<name>A0A6G7KBN6_9LACT</name>
<keyword evidence="5" id="KW-1185">Reference proteome</keyword>
<proteinExistence type="inferred from homology"/>
<evidence type="ECO:0000256" key="3">
    <source>
        <dbReference type="SAM" id="MobiDB-lite"/>
    </source>
</evidence>
<protein>
    <recommendedName>
        <fullName evidence="2">UPF0473 protein G7057_09615</fullName>
    </recommendedName>
</protein>
<dbReference type="NCBIfam" id="NF010215">
    <property type="entry name" value="PRK13678.1-2"/>
    <property type="match status" value="1"/>
</dbReference>
<dbReference type="RefSeq" id="WP_166163302.1">
    <property type="nucleotide sequence ID" value="NZ_CP049740.1"/>
</dbReference>
<sequence length="107" mass="12517">MTEHNHDHNHDHDHDHHNHEHITIVDENGNEELYEVLFTFESDDFGKSYVLVYPAGVPEGDEIELQAYSYVENADGTEGDLEPIETEEEWDMIEEVLNTFIEDEDMN</sequence>